<accession>C0E947</accession>
<gene>
    <name evidence="1" type="ORF">CLOSTMETH_00342</name>
</gene>
<proteinExistence type="predicted"/>
<reference evidence="1 2" key="2">
    <citation type="submission" date="2009-02" db="EMBL/GenBank/DDBJ databases">
        <title>Draft genome sequence of Clostridium methylpentosum (DSM 5476).</title>
        <authorList>
            <person name="Sudarsanam P."/>
            <person name="Ley R."/>
            <person name="Guruge J."/>
            <person name="Turnbaugh P.J."/>
            <person name="Mahowald M."/>
            <person name="Liep D."/>
            <person name="Gordon J."/>
        </authorList>
    </citation>
    <scope>NUCLEOTIDE SEQUENCE [LARGE SCALE GENOMIC DNA]</scope>
    <source>
        <strain evidence="1 2">DSM 5476</strain>
    </source>
</reference>
<name>C0E947_9FIRM</name>
<keyword evidence="2" id="KW-1185">Reference proteome</keyword>
<evidence type="ECO:0000313" key="2">
    <source>
        <dbReference type="Proteomes" id="UP000003340"/>
    </source>
</evidence>
<organism evidence="1 2">
    <name type="scientific">[Clostridium] methylpentosum DSM 5476</name>
    <dbReference type="NCBI Taxonomy" id="537013"/>
    <lineage>
        <taxon>Bacteria</taxon>
        <taxon>Bacillati</taxon>
        <taxon>Bacillota</taxon>
        <taxon>Clostridia</taxon>
        <taxon>Eubacteriales</taxon>
        <taxon>Oscillospiraceae</taxon>
        <taxon>Oscillospiraceae incertae sedis</taxon>
    </lineage>
</organism>
<dbReference type="Proteomes" id="UP000003340">
    <property type="component" value="Unassembled WGS sequence"/>
</dbReference>
<dbReference type="EMBL" id="ACEC01000017">
    <property type="protein sequence ID" value="EEG31989.1"/>
    <property type="molecule type" value="Genomic_DNA"/>
</dbReference>
<evidence type="ECO:0000313" key="1">
    <source>
        <dbReference type="EMBL" id="EEG31989.1"/>
    </source>
</evidence>
<protein>
    <submittedName>
        <fullName evidence="1">Uncharacterized protein</fullName>
    </submittedName>
</protein>
<comment type="caution">
    <text evidence="1">The sequence shown here is derived from an EMBL/GenBank/DDBJ whole genome shotgun (WGS) entry which is preliminary data.</text>
</comment>
<sequence length="96" mass="11137">MEMAAFIWGEGAFENQQKPGILLPQYQRSKKLTHKEQLEYQAELLKRELIKISQDIETKKSIKSVISEVLDHFNLIFPAYQLNGKTPVPFKMEQAS</sequence>
<dbReference type="HOGENOM" id="CLU_2354815_0_0_9"/>
<reference evidence="1 2" key="1">
    <citation type="submission" date="2009-01" db="EMBL/GenBank/DDBJ databases">
        <authorList>
            <person name="Fulton L."/>
            <person name="Clifton S."/>
            <person name="Fulton B."/>
            <person name="Xu J."/>
            <person name="Minx P."/>
            <person name="Pepin K.H."/>
            <person name="Johnson M."/>
            <person name="Bhonagiri V."/>
            <person name="Nash W.E."/>
            <person name="Mardis E.R."/>
            <person name="Wilson R.K."/>
        </authorList>
    </citation>
    <scope>NUCLEOTIDE SEQUENCE [LARGE SCALE GENOMIC DNA]</scope>
    <source>
        <strain evidence="1 2">DSM 5476</strain>
    </source>
</reference>
<dbReference type="AlphaFoldDB" id="C0E947"/>